<dbReference type="InterPro" id="IPR038377">
    <property type="entry name" value="Na/Glc_symporter_sf"/>
</dbReference>
<comment type="similarity">
    <text evidence="2 13">Belongs to the sodium:solute symporter (SSF) (TC 2.A.21) family.</text>
</comment>
<dbReference type="GO" id="GO:0015293">
    <property type="term" value="F:symporter activity"/>
    <property type="evidence" value="ECO:0007669"/>
    <property type="project" value="TreeGrafter"/>
</dbReference>
<keyword evidence="10" id="KW-0325">Glycoprotein</keyword>
<comment type="catalytic activity">
    <reaction evidence="12">
        <text>iodide(out) + 2 Na(+)(out) = iodide(in) + 2 Na(+)(in)</text>
        <dbReference type="Rhea" id="RHEA:71207"/>
        <dbReference type="ChEBI" id="CHEBI:16382"/>
        <dbReference type="ChEBI" id="CHEBI:29101"/>
    </reaction>
</comment>
<feature type="transmembrane region" description="Helical" evidence="14">
    <location>
        <begin position="173"/>
        <end position="196"/>
    </location>
</feature>
<evidence type="ECO:0000256" key="1">
    <source>
        <dbReference type="ARBA" id="ARBA00004651"/>
    </source>
</evidence>
<dbReference type="PANTHER" id="PTHR42985:SF21">
    <property type="entry name" value="SODIUM-DEPENDENT MULTIVITAMIN TRANSPORTER-LIKE PROTEIN"/>
    <property type="match status" value="1"/>
</dbReference>
<dbReference type="GO" id="GO:0098660">
    <property type="term" value="P:inorganic ion transmembrane transport"/>
    <property type="evidence" value="ECO:0007669"/>
    <property type="project" value="UniProtKB-ARBA"/>
</dbReference>
<name>A0A8K0CSQ8_IGNLU</name>
<comment type="caution">
    <text evidence="15">The sequence shown here is derived from an EMBL/GenBank/DDBJ whole genome shotgun (WGS) entry which is preliminary data.</text>
</comment>
<protein>
    <recommendedName>
        <fullName evidence="17">Sodium-coupled monocarboxylate transporter 1</fullName>
    </recommendedName>
</protein>
<evidence type="ECO:0000256" key="13">
    <source>
        <dbReference type="RuleBase" id="RU362091"/>
    </source>
</evidence>
<dbReference type="PANTHER" id="PTHR42985">
    <property type="entry name" value="SODIUM-COUPLED MONOCARBOXYLATE TRANSPORTER"/>
    <property type="match status" value="1"/>
</dbReference>
<evidence type="ECO:0000256" key="9">
    <source>
        <dbReference type="ARBA" id="ARBA00023136"/>
    </source>
</evidence>
<evidence type="ECO:0000256" key="11">
    <source>
        <dbReference type="ARBA" id="ARBA00023201"/>
    </source>
</evidence>
<evidence type="ECO:0008006" key="17">
    <source>
        <dbReference type="Google" id="ProtNLM"/>
    </source>
</evidence>
<keyword evidence="8" id="KW-0406">Ion transport</keyword>
<accession>A0A8K0CSQ8</accession>
<keyword evidence="6 14" id="KW-1133">Transmembrane helix</keyword>
<keyword evidence="9 14" id="KW-0472">Membrane</keyword>
<evidence type="ECO:0000313" key="16">
    <source>
        <dbReference type="Proteomes" id="UP000801492"/>
    </source>
</evidence>
<evidence type="ECO:0000256" key="3">
    <source>
        <dbReference type="ARBA" id="ARBA00022448"/>
    </source>
</evidence>
<keyword evidence="7" id="KW-0915">Sodium</keyword>
<keyword evidence="11" id="KW-0739">Sodium transport</keyword>
<evidence type="ECO:0000256" key="12">
    <source>
        <dbReference type="ARBA" id="ARBA00036099"/>
    </source>
</evidence>
<feature type="transmembrane region" description="Helical" evidence="14">
    <location>
        <begin position="12"/>
        <end position="32"/>
    </location>
</feature>
<evidence type="ECO:0000256" key="8">
    <source>
        <dbReference type="ARBA" id="ARBA00023065"/>
    </source>
</evidence>
<keyword evidence="5 14" id="KW-0812">Transmembrane</keyword>
<evidence type="ECO:0000256" key="7">
    <source>
        <dbReference type="ARBA" id="ARBA00023053"/>
    </source>
</evidence>
<dbReference type="InterPro" id="IPR051163">
    <property type="entry name" value="Sodium:Solute_Symporter_SSF"/>
</dbReference>
<evidence type="ECO:0000256" key="2">
    <source>
        <dbReference type="ARBA" id="ARBA00006434"/>
    </source>
</evidence>
<dbReference type="OrthoDB" id="6132759at2759"/>
<dbReference type="InterPro" id="IPR018212">
    <property type="entry name" value="Na/solute_symporter_CS"/>
</dbReference>
<dbReference type="GO" id="GO:0015075">
    <property type="term" value="F:monoatomic ion transmembrane transporter activity"/>
    <property type="evidence" value="ECO:0007669"/>
    <property type="project" value="UniProtKB-ARBA"/>
</dbReference>
<evidence type="ECO:0000256" key="10">
    <source>
        <dbReference type="ARBA" id="ARBA00023180"/>
    </source>
</evidence>
<feature type="non-terminal residue" evidence="15">
    <location>
        <position position="200"/>
    </location>
</feature>
<feature type="transmembrane region" description="Helical" evidence="14">
    <location>
        <begin position="91"/>
        <end position="108"/>
    </location>
</feature>
<feature type="transmembrane region" description="Helical" evidence="14">
    <location>
        <begin position="44"/>
        <end position="68"/>
    </location>
</feature>
<dbReference type="Proteomes" id="UP000801492">
    <property type="component" value="Unassembled WGS sequence"/>
</dbReference>
<dbReference type="PROSITE" id="PS50283">
    <property type="entry name" value="NA_SOLUT_SYMP_3"/>
    <property type="match status" value="1"/>
</dbReference>
<dbReference type="GO" id="GO:0006814">
    <property type="term" value="P:sodium ion transport"/>
    <property type="evidence" value="ECO:0007669"/>
    <property type="project" value="UniProtKB-KW"/>
</dbReference>
<keyword evidence="4" id="KW-1003">Cell membrane</keyword>
<evidence type="ECO:0000256" key="4">
    <source>
        <dbReference type="ARBA" id="ARBA00022475"/>
    </source>
</evidence>
<sequence length="200" mass="21668">MILYLLVTGINLHITAVVMSLICIFYTTIGGLKAVVWTDAFQLCVTLCTLGCVLIMGTVSVGGFGSIWEKGNLGDRIELFILNPDPTRRNTFWSVLIGTTFLWTAAIGGNPATAQRFLAVSSLSDAKKVLVIFVVLTVITKMICCFSGLIMYARYIDCDPLTAGYINRPDQILPYYVLDVAAHIPGLSGLFVAGLFSTAL</sequence>
<gene>
    <name evidence="15" type="ORF">ILUMI_16190</name>
</gene>
<dbReference type="InterPro" id="IPR001734">
    <property type="entry name" value="Na/solute_symporter"/>
</dbReference>
<dbReference type="PROSITE" id="PS00456">
    <property type="entry name" value="NA_SOLUT_SYMP_1"/>
    <property type="match status" value="1"/>
</dbReference>
<evidence type="ECO:0000256" key="6">
    <source>
        <dbReference type="ARBA" id="ARBA00022989"/>
    </source>
</evidence>
<dbReference type="AlphaFoldDB" id="A0A8K0CSQ8"/>
<proteinExistence type="inferred from homology"/>
<dbReference type="EMBL" id="VTPC01059861">
    <property type="protein sequence ID" value="KAF2889983.1"/>
    <property type="molecule type" value="Genomic_DNA"/>
</dbReference>
<dbReference type="Gene3D" id="1.20.1730.10">
    <property type="entry name" value="Sodium/glucose cotransporter"/>
    <property type="match status" value="1"/>
</dbReference>
<reference evidence="15" key="1">
    <citation type="submission" date="2019-08" db="EMBL/GenBank/DDBJ databases">
        <title>The genome of the North American firefly Photinus pyralis.</title>
        <authorList>
            <consortium name="Photinus pyralis genome working group"/>
            <person name="Fallon T.R."/>
            <person name="Sander Lower S.E."/>
            <person name="Weng J.-K."/>
        </authorList>
    </citation>
    <scope>NUCLEOTIDE SEQUENCE</scope>
    <source>
        <strain evidence="15">TRF0915ILg1</strain>
        <tissue evidence="15">Whole body</tissue>
    </source>
</reference>
<dbReference type="GO" id="GO:0005886">
    <property type="term" value="C:plasma membrane"/>
    <property type="evidence" value="ECO:0007669"/>
    <property type="project" value="UniProtKB-SubCell"/>
</dbReference>
<evidence type="ECO:0000256" key="5">
    <source>
        <dbReference type="ARBA" id="ARBA00022692"/>
    </source>
</evidence>
<evidence type="ECO:0000313" key="15">
    <source>
        <dbReference type="EMBL" id="KAF2889983.1"/>
    </source>
</evidence>
<keyword evidence="16" id="KW-1185">Reference proteome</keyword>
<comment type="subcellular location">
    <subcellularLocation>
        <location evidence="1">Cell membrane</location>
        <topology evidence="1">Multi-pass membrane protein</topology>
    </subcellularLocation>
</comment>
<feature type="transmembrane region" description="Helical" evidence="14">
    <location>
        <begin position="129"/>
        <end position="153"/>
    </location>
</feature>
<dbReference type="Pfam" id="PF00474">
    <property type="entry name" value="SSF"/>
    <property type="match status" value="1"/>
</dbReference>
<keyword evidence="3" id="KW-0813">Transport</keyword>
<organism evidence="15 16">
    <name type="scientific">Ignelater luminosus</name>
    <name type="common">Cucubano</name>
    <name type="synonym">Pyrophorus luminosus</name>
    <dbReference type="NCBI Taxonomy" id="2038154"/>
    <lineage>
        <taxon>Eukaryota</taxon>
        <taxon>Metazoa</taxon>
        <taxon>Ecdysozoa</taxon>
        <taxon>Arthropoda</taxon>
        <taxon>Hexapoda</taxon>
        <taxon>Insecta</taxon>
        <taxon>Pterygota</taxon>
        <taxon>Neoptera</taxon>
        <taxon>Endopterygota</taxon>
        <taxon>Coleoptera</taxon>
        <taxon>Polyphaga</taxon>
        <taxon>Elateriformia</taxon>
        <taxon>Elateroidea</taxon>
        <taxon>Elateridae</taxon>
        <taxon>Agrypninae</taxon>
        <taxon>Pyrophorini</taxon>
        <taxon>Ignelater</taxon>
    </lineage>
</organism>
<evidence type="ECO:0000256" key="14">
    <source>
        <dbReference type="SAM" id="Phobius"/>
    </source>
</evidence>